<organism evidence="2 3">
    <name type="scientific">Candidatus Woesebacteria bacterium RIFCSPHIGHO2_12_FULL_41_24</name>
    <dbReference type="NCBI Taxonomy" id="1802510"/>
    <lineage>
        <taxon>Bacteria</taxon>
        <taxon>Candidatus Woeseibacteriota</taxon>
    </lineage>
</organism>
<sequence>MNKIVAGIAIVSLAANVFMVADLLSRYPETVPQTVGYPFLAKRIFIENPNDIIINFVPLRQKLREYIAGVAEKAGIFFEYLPTGTGIGVNDREPFFRASLVKIPAVMRAYKLIEEGKLAFTDILTLEEYHLDKEYGSLWQLGAGAKVTVREAIRLAVVESDNTAYEVLNDRVNELLQAPVGEERNISDVYDYLDIPSDTDGLTLDVTPRNYSSILRSLFFSAYLTYEHSNELLTLMTQSTFTEGITGPLGEGVKAAHKFGIRKSFSDDQDVFSDCGIVYLPQRPYILCVMVKSEEEDTASRLMQEISRMVYEYLTLINPAVNQA</sequence>
<gene>
    <name evidence="2" type="ORF">A3E44_02525</name>
</gene>
<dbReference type="Proteomes" id="UP000178603">
    <property type="component" value="Unassembled WGS sequence"/>
</dbReference>
<proteinExistence type="predicted"/>
<dbReference type="PANTHER" id="PTHR35333:SF3">
    <property type="entry name" value="BETA-LACTAMASE-TYPE TRANSPEPTIDASE FOLD CONTAINING PROTEIN"/>
    <property type="match status" value="1"/>
</dbReference>
<dbReference type="PANTHER" id="PTHR35333">
    <property type="entry name" value="BETA-LACTAMASE"/>
    <property type="match status" value="1"/>
</dbReference>
<protein>
    <recommendedName>
        <fullName evidence="1">Beta-lactamase class A catalytic domain-containing protein</fullName>
    </recommendedName>
</protein>
<dbReference type="GO" id="GO:0030655">
    <property type="term" value="P:beta-lactam antibiotic catabolic process"/>
    <property type="evidence" value="ECO:0007669"/>
    <property type="project" value="InterPro"/>
</dbReference>
<name>A0A1F8ASK4_9BACT</name>
<dbReference type="EMBL" id="MGGW01000010">
    <property type="protein sequence ID" value="OGM54736.1"/>
    <property type="molecule type" value="Genomic_DNA"/>
</dbReference>
<dbReference type="Pfam" id="PF13354">
    <property type="entry name" value="Beta-lactamase2"/>
    <property type="match status" value="1"/>
</dbReference>
<dbReference type="InterPro" id="IPR012338">
    <property type="entry name" value="Beta-lactam/transpept-like"/>
</dbReference>
<accession>A0A1F8ASK4</accession>
<dbReference type="SUPFAM" id="SSF56601">
    <property type="entry name" value="beta-lactamase/transpeptidase-like"/>
    <property type="match status" value="1"/>
</dbReference>
<dbReference type="InterPro" id="IPR000871">
    <property type="entry name" value="Beta-lactam_class-A"/>
</dbReference>
<dbReference type="AlphaFoldDB" id="A0A1F8ASK4"/>
<feature type="domain" description="Beta-lactamase class A catalytic" evidence="1">
    <location>
        <begin position="75"/>
        <end position="291"/>
    </location>
</feature>
<dbReference type="GO" id="GO:0008800">
    <property type="term" value="F:beta-lactamase activity"/>
    <property type="evidence" value="ECO:0007669"/>
    <property type="project" value="InterPro"/>
</dbReference>
<dbReference type="Gene3D" id="3.40.710.10">
    <property type="entry name" value="DD-peptidase/beta-lactamase superfamily"/>
    <property type="match status" value="1"/>
</dbReference>
<evidence type="ECO:0000313" key="3">
    <source>
        <dbReference type="Proteomes" id="UP000178603"/>
    </source>
</evidence>
<dbReference type="InterPro" id="IPR045155">
    <property type="entry name" value="Beta-lactam_cat"/>
</dbReference>
<comment type="caution">
    <text evidence="2">The sequence shown here is derived from an EMBL/GenBank/DDBJ whole genome shotgun (WGS) entry which is preliminary data.</text>
</comment>
<evidence type="ECO:0000313" key="2">
    <source>
        <dbReference type="EMBL" id="OGM54736.1"/>
    </source>
</evidence>
<dbReference type="GO" id="GO:0046677">
    <property type="term" value="P:response to antibiotic"/>
    <property type="evidence" value="ECO:0007669"/>
    <property type="project" value="InterPro"/>
</dbReference>
<reference evidence="2 3" key="1">
    <citation type="journal article" date="2016" name="Nat. Commun.">
        <title>Thousands of microbial genomes shed light on interconnected biogeochemical processes in an aquifer system.</title>
        <authorList>
            <person name="Anantharaman K."/>
            <person name="Brown C.T."/>
            <person name="Hug L.A."/>
            <person name="Sharon I."/>
            <person name="Castelle C.J."/>
            <person name="Probst A.J."/>
            <person name="Thomas B.C."/>
            <person name="Singh A."/>
            <person name="Wilkins M.J."/>
            <person name="Karaoz U."/>
            <person name="Brodie E.L."/>
            <person name="Williams K.H."/>
            <person name="Hubbard S.S."/>
            <person name="Banfield J.F."/>
        </authorList>
    </citation>
    <scope>NUCLEOTIDE SEQUENCE [LARGE SCALE GENOMIC DNA]</scope>
</reference>
<evidence type="ECO:0000259" key="1">
    <source>
        <dbReference type="Pfam" id="PF13354"/>
    </source>
</evidence>